<organism evidence="1 2">
    <name type="scientific">Erythranthe guttata</name>
    <name type="common">Yellow monkey flower</name>
    <name type="synonym">Mimulus guttatus</name>
    <dbReference type="NCBI Taxonomy" id="4155"/>
    <lineage>
        <taxon>Eukaryota</taxon>
        <taxon>Viridiplantae</taxon>
        <taxon>Streptophyta</taxon>
        <taxon>Embryophyta</taxon>
        <taxon>Tracheophyta</taxon>
        <taxon>Spermatophyta</taxon>
        <taxon>Magnoliopsida</taxon>
        <taxon>eudicotyledons</taxon>
        <taxon>Gunneridae</taxon>
        <taxon>Pentapetalae</taxon>
        <taxon>asterids</taxon>
        <taxon>lamiids</taxon>
        <taxon>Lamiales</taxon>
        <taxon>Phrymaceae</taxon>
        <taxon>Erythranthe</taxon>
    </lineage>
</organism>
<sequence>MSSGVDLKTGESRCRAVEEKMSKFFFNSQYLTDVFNFEDLIQPMTENWYLRRRWAAEEPWRSESGG</sequence>
<gene>
    <name evidence="1" type="ORF">MIMGU_mgv1a017569mg</name>
</gene>
<keyword evidence="2" id="KW-1185">Reference proteome</keyword>
<dbReference type="Proteomes" id="UP000030748">
    <property type="component" value="Unassembled WGS sequence"/>
</dbReference>
<evidence type="ECO:0000313" key="2">
    <source>
        <dbReference type="Proteomes" id="UP000030748"/>
    </source>
</evidence>
<evidence type="ECO:0000313" key="1">
    <source>
        <dbReference type="EMBL" id="EYU39337.1"/>
    </source>
</evidence>
<reference evidence="1 2" key="1">
    <citation type="journal article" date="2013" name="Proc. Natl. Acad. Sci. U.S.A.">
        <title>Fine-scale variation in meiotic recombination in Mimulus inferred from population shotgun sequencing.</title>
        <authorList>
            <person name="Hellsten U."/>
            <person name="Wright K.M."/>
            <person name="Jenkins J."/>
            <person name="Shu S."/>
            <person name="Yuan Y."/>
            <person name="Wessler S.R."/>
            <person name="Schmutz J."/>
            <person name="Willis J.H."/>
            <person name="Rokhsar D.S."/>
        </authorList>
    </citation>
    <scope>NUCLEOTIDE SEQUENCE [LARGE SCALE GENOMIC DNA]</scope>
    <source>
        <strain evidence="2">cv. DUN x IM62</strain>
    </source>
</reference>
<dbReference type="AlphaFoldDB" id="A0A022RG45"/>
<dbReference type="EMBL" id="KI630450">
    <property type="protein sequence ID" value="EYU39337.1"/>
    <property type="molecule type" value="Genomic_DNA"/>
</dbReference>
<name>A0A022RG45_ERYGU</name>
<proteinExistence type="predicted"/>
<accession>A0A022RG45</accession>
<protein>
    <submittedName>
        <fullName evidence="1">Uncharacterized protein</fullName>
    </submittedName>
</protein>